<keyword evidence="3" id="KW-0456">Lyase</keyword>
<dbReference type="Gene3D" id="3.40.630.150">
    <property type="entry name" value="Malonyl-CoA decarboxylase, catalytic domain"/>
    <property type="match status" value="2"/>
</dbReference>
<dbReference type="GO" id="GO:0050080">
    <property type="term" value="F:malonyl-CoA decarboxylase activity"/>
    <property type="evidence" value="ECO:0007669"/>
    <property type="project" value="UniProtKB-EC"/>
</dbReference>
<dbReference type="InterPro" id="IPR038917">
    <property type="entry name" value="Malonyl_CoA_deC"/>
</dbReference>
<evidence type="ECO:0000313" key="3">
    <source>
        <dbReference type="EMBL" id="VAV98401.1"/>
    </source>
</evidence>
<dbReference type="PANTHER" id="PTHR28641:SF1">
    <property type="entry name" value="MALONYL-COA DECARBOXYLASE, MITOCHONDRIAL"/>
    <property type="match status" value="1"/>
</dbReference>
<gene>
    <name evidence="3" type="ORF">MNBD_ALPHA08-1737</name>
</gene>
<dbReference type="InterPro" id="IPR042303">
    <property type="entry name" value="Malonyl_CoA_deC_C_sf"/>
</dbReference>
<name>A0A3B0S5U7_9ZZZZ</name>
<dbReference type="Pfam" id="PF17408">
    <property type="entry name" value="MCD_N"/>
    <property type="match status" value="1"/>
</dbReference>
<sequence length="431" mass="47865">MAARSRDGAVAVSLLADLLSTAFDRASRYVSPGKRDERPVNELVADLISNRAEIRGLELARQILDDYASMDDVKKREFFTLLATGMDINADSVRITLAAYEKQPSRATYRAFMNAAEPQRQELIRRLNQTSNATASLVAMRHDLLKMAEDDAAFAALDLDFRHLFASWFNRGFLVLRPINWKSPAHILEKIITYEAVHAIDSWEELRRRLQPSDRRCFAFFHPSMADEPLIFVQVALTKGIPNSIQGVLTDERKIIEAGEADTAVFYSISNCQPGLVGISFGNFLIKQVVEDLSRELPGLTTFVTLSPIPGLANWLESEDRNDELDPASLAELAAHYLIEVKRPNGTPIDPVARFHLGNGAMVHGVHPEADLSASGLAQSHGAMVNYLYDLSAISRNHELFANEQKITAAPAVKSLAHRAVKPVEKEEQHG</sequence>
<dbReference type="EC" id="4.1.1.9" evidence="3"/>
<organism evidence="3">
    <name type="scientific">hydrothermal vent metagenome</name>
    <dbReference type="NCBI Taxonomy" id="652676"/>
    <lineage>
        <taxon>unclassified sequences</taxon>
        <taxon>metagenomes</taxon>
        <taxon>ecological metagenomes</taxon>
    </lineage>
</organism>
<dbReference type="InterPro" id="IPR035372">
    <property type="entry name" value="MCD_N"/>
</dbReference>
<dbReference type="PANTHER" id="PTHR28641">
    <property type="match status" value="1"/>
</dbReference>
<feature type="domain" description="Malonyl-CoA decarboxylase C-terminal" evidence="1">
    <location>
        <begin position="329"/>
        <end position="390"/>
    </location>
</feature>
<dbReference type="AlphaFoldDB" id="A0A3B0S5U7"/>
<reference evidence="3" key="1">
    <citation type="submission" date="2018-06" db="EMBL/GenBank/DDBJ databases">
        <authorList>
            <person name="Zhirakovskaya E."/>
        </authorList>
    </citation>
    <scope>NUCLEOTIDE SEQUENCE</scope>
</reference>
<evidence type="ECO:0000259" key="2">
    <source>
        <dbReference type="Pfam" id="PF17408"/>
    </source>
</evidence>
<evidence type="ECO:0000259" key="1">
    <source>
        <dbReference type="Pfam" id="PF05292"/>
    </source>
</evidence>
<feature type="domain" description="Malonyl-CoA decarboxylase C-terminal" evidence="1">
    <location>
        <begin position="172"/>
        <end position="323"/>
    </location>
</feature>
<dbReference type="EMBL" id="UOEC01000152">
    <property type="protein sequence ID" value="VAV98401.1"/>
    <property type="molecule type" value="Genomic_DNA"/>
</dbReference>
<dbReference type="InterPro" id="IPR038351">
    <property type="entry name" value="MCD_N_sf"/>
</dbReference>
<proteinExistence type="predicted"/>
<dbReference type="Pfam" id="PF05292">
    <property type="entry name" value="MCD"/>
    <property type="match status" value="2"/>
</dbReference>
<dbReference type="GO" id="GO:0006633">
    <property type="term" value="P:fatty acid biosynthetic process"/>
    <property type="evidence" value="ECO:0007669"/>
    <property type="project" value="InterPro"/>
</dbReference>
<feature type="domain" description="Malonyl-CoA decarboxylase N-terminal" evidence="2">
    <location>
        <begin position="90"/>
        <end position="169"/>
    </location>
</feature>
<accession>A0A3B0S5U7</accession>
<protein>
    <submittedName>
        <fullName evidence="3">Malonyl-CoA decarboxylase</fullName>
        <ecNumber evidence="3">4.1.1.9</ecNumber>
    </submittedName>
</protein>
<dbReference type="Gene3D" id="1.20.140.90">
    <property type="entry name" value="Malonyl-CoA decarboxylase, oligemerization domain"/>
    <property type="match status" value="1"/>
</dbReference>
<dbReference type="InterPro" id="IPR007956">
    <property type="entry name" value="Malonyl_CoA_deC_C"/>
</dbReference>